<feature type="compositionally biased region" description="Basic and acidic residues" evidence="1">
    <location>
        <begin position="1144"/>
        <end position="1180"/>
    </location>
</feature>
<feature type="region of interest" description="Disordered" evidence="1">
    <location>
        <begin position="2207"/>
        <end position="2292"/>
    </location>
</feature>
<feature type="region of interest" description="Disordered" evidence="1">
    <location>
        <begin position="1387"/>
        <end position="1414"/>
    </location>
</feature>
<feature type="compositionally biased region" description="Basic and acidic residues" evidence="1">
    <location>
        <begin position="1540"/>
        <end position="1550"/>
    </location>
</feature>
<feature type="region of interest" description="Disordered" evidence="1">
    <location>
        <begin position="663"/>
        <end position="796"/>
    </location>
</feature>
<feature type="region of interest" description="Disordered" evidence="1">
    <location>
        <begin position="1192"/>
        <end position="1225"/>
    </location>
</feature>
<sequence length="2292" mass="245630">MPSSRTRAQVGFEPENVSAPWSSRCTAGRCFSHDNPSGGRSLSPPFQDPARPSYRGGSFDSLDEEAADSVCWTSGTPFQIPDAAVCPLPPPRFLCSSDPFVVPRSNARTPPALPPGLHTGGSCQSLPGFPQRPQPLHHSNGVFASSSHGPSLQAGGRLRVASQSAVKRPLENPGLSRPAVRTHDAAGVRAETVRQLETPAPQTAEVRVGRNEEPKGGNLQSPKYQVELERTLSNFGLARQAWWMQATHQSVPEGNVPGTDGGLKPPAESSRGALPALSRNSAPLSLEQLPPPCCPTQGQAKHQPLSAASPRTPTDCLSLSTAFGGDASVCSDSCALRQSRQTSPRPPWDASDHQMFPEALRDGVESPWTSPGLSARWRHGRTPPVSLGHSVSLAARVTAATPASSLTACPLPPPRCPRSSRNHLRASSPASRVPSRLCSPPAEPHPPPAHLLPPPPLHLCGWLHSLAAKQSLPPESSRSPASLPHFFTASSGPHPGLSSLSSSSRFPVSPSGAPVSSPALGCLSAHSSFLRQCAVPHTGGSGDSRVGSQFDFQVNRDAASRRRGSGTLQKGPGFIDNSRDENQVDEECVAYPPCRPVPLLHAAHGESKSEGGDHSLSSVSFLSYWPHDHERVDEKRAVAPLPRDERCGLGCLFSLRFPTPGCDGERGAKHRFSPSVSRGTSKGESDQSDQGLNVLSTPPLVSPSTLEKKRRSPSGRDGRRVGAPAQAPDCRETPQAGDEGALASIQVRSSRTVETAHEMSGRERRVNGVRSARVVPGAPRGASRRSRTGGVMDHKAPSHSCRAVVAQRGGFQASRTSPCACRTDEANEEHSAQDRPSAHPPRIPLPFLHPLSPRLPPAASSDVHGREDGVAAGPGDAALSGMSPEGFEKCVFHVSRTSRREGREDSERRHARCARFEPSLTPAQGAPSVPREETAGAEKAQRRPGEARRRLREGQVTREERRSEGQVYIPAGIGPREKRKGLNEARADAAGDQRRSEMQGESVASQGSNWGIPEVCASRHNRTHGEPESTQDAGAVKATGAHFFLPVSAAGTLTGDTPRGVSVHLAPFAVSWSGDGDLSLPLRVETPTRNGRKAKLETDAVPRLQLSRVAGDCVGASRVNRPWAPLRGRAPTRHGNLRNGTTTKTKEKREARAKRHEGDERQTGRERSDEDETGEQREALQDACSVVSSLFDDPESCASLPRRDGEPREASPSRSSSRSPQSLSACLEVASFPSEDEDAVDSQLASYASADCLELSEHPLAWGVSPHGDSAKTRFTVTPSASRRRRDTLSSESVSGDTGRRNAASLSFFSSRRKRAASSRLVWGCVEETTEIVEGFSGEETGDTENKGDGGDAFPPLASAACRHIKIHKRRASWTEVHTVGGDEAWATERRSTERGATERERQRKEVRGASTARRRNACAELLKAIGLSAVFSRPSEVSSPQTENGGQRRTTSRVQNGRLRDASGNGKESSVWWDEEERSAAGPKLSETNASVAPHLSSLRSTCEGVHEGRSVQRREQARTTSLSAPSFSTVSSGSDASSRSEARDERAVGPRRRGSRFCRFSRSPACSSPRSSVIYPVRPTRSSSLSGELSPCASPEAAPGDCRTPVVYVAWWPTAPEHLLSVFEKGVSRVSSAPRGWSSETSDGRAAAAGRTSEAEQSEILRRQLATLRLDGIQYVLRDGSGLACLVGFFTERHRDVFLSYYGSTEPVGSMRRPPRWLCDICLASVLALSSLSASDAVLETAPGRRRGRPHGEREGEDPRETERSPASCLRVSRARDGSRPLSPSEARPHATGLARRAWQILRRSGFEDVIMAPASLVSEAAALMTPAGSPVEDAHGTGVTLAPPCLGVFLSWLPFAVWAGGQRQACAFVNERLQRLFHFKCRRMQFLPSGGAQLEFDSPAYAARFMKRYGGLRESLRTQRFIDHFFPTLDLFVNPTERLTAPLFIFQLATYPLLSALPSLASVPADPRLCGPGPAEPRAASRSSRSSPGEETPEDTASERRAAEHTGAGRRERRFGKTATAFEETAPAGEKERGELENGGVREGGGATPTQKARTKKTRKRATHTAEARGEEKVEGKGEREKGRKGGNGSCGTGGSQYTDETETKERLRMEKGGDVSSFLEWERHKGNSQPGTQDWMLHGDANGTGTRQRPAASAERAGQKLSSSTSGLSLSGSPFQLASPLCGPSSPGGHWWGCEAEWGEPANARSVSSSLAGPGFDALPPSANSETDAATDAPQVDPAARWNGRTASSRVSCGVKRRRNRNCPSRLALRSSSVSASSYFSLSPPSSP</sequence>
<name>A0A0F7UIQ0_NEOCL</name>
<feature type="compositionally biased region" description="Basic and acidic residues" evidence="1">
    <location>
        <begin position="2105"/>
        <end position="2117"/>
    </location>
</feature>
<feature type="compositionally biased region" description="Polar residues" evidence="1">
    <location>
        <begin position="1436"/>
        <end position="1456"/>
    </location>
</feature>
<feature type="compositionally biased region" description="Pro residues" evidence="1">
    <location>
        <begin position="441"/>
        <end position="451"/>
    </location>
</feature>
<feature type="region of interest" description="Disordered" evidence="1">
    <location>
        <begin position="822"/>
        <end position="883"/>
    </location>
</feature>
<feature type="compositionally biased region" description="Polar residues" evidence="1">
    <location>
        <begin position="674"/>
        <end position="696"/>
    </location>
</feature>
<feature type="region of interest" description="Disordered" evidence="1">
    <location>
        <begin position="897"/>
        <end position="1012"/>
    </location>
</feature>
<feature type="region of interest" description="Disordered" evidence="1">
    <location>
        <begin position="1634"/>
        <end position="1657"/>
    </location>
</feature>
<feature type="region of interest" description="Disordered" evidence="1">
    <location>
        <begin position="250"/>
        <end position="309"/>
    </location>
</feature>
<feature type="compositionally biased region" description="Low complexity" evidence="1">
    <location>
        <begin position="1212"/>
        <end position="1224"/>
    </location>
</feature>
<feature type="compositionally biased region" description="Gly residues" evidence="1">
    <location>
        <begin position="2089"/>
        <end position="2098"/>
    </location>
</feature>
<accession>A0A0F7UIQ0</accession>
<evidence type="ECO:0000313" key="2">
    <source>
        <dbReference type="EMBL" id="CEL69929.1"/>
    </source>
</evidence>
<feature type="region of interest" description="Disordered" evidence="1">
    <location>
        <begin position="557"/>
        <end position="581"/>
    </location>
</feature>
<evidence type="ECO:0000256" key="1">
    <source>
        <dbReference type="SAM" id="MobiDB-lite"/>
    </source>
</evidence>
<feature type="compositionally biased region" description="Low complexity" evidence="1">
    <location>
        <begin position="1971"/>
        <end position="1993"/>
    </location>
</feature>
<feature type="compositionally biased region" description="Basic residues" evidence="1">
    <location>
        <begin position="2056"/>
        <end position="2066"/>
    </location>
</feature>
<feature type="compositionally biased region" description="Basic and acidic residues" evidence="1">
    <location>
        <begin position="1506"/>
        <end position="1519"/>
    </location>
</feature>
<feature type="compositionally biased region" description="Basic and acidic residues" evidence="1">
    <location>
        <begin position="1201"/>
        <end position="1211"/>
    </location>
</feature>
<protein>
    <submittedName>
        <fullName evidence="2">Uncharacterized protein</fullName>
    </submittedName>
</protein>
<feature type="region of interest" description="Disordered" evidence="1">
    <location>
        <begin position="1"/>
        <end position="61"/>
    </location>
</feature>
<feature type="compositionally biased region" description="Basic and acidic residues" evidence="1">
    <location>
        <begin position="2067"/>
        <end position="2087"/>
    </location>
</feature>
<feature type="region of interest" description="Disordered" evidence="1">
    <location>
        <begin position="1263"/>
        <end position="1301"/>
    </location>
</feature>
<feature type="region of interest" description="Disordered" evidence="1">
    <location>
        <begin position="199"/>
        <end position="220"/>
    </location>
</feature>
<feature type="compositionally biased region" description="Basic and acidic residues" evidence="1">
    <location>
        <begin position="898"/>
        <end position="908"/>
    </location>
</feature>
<feature type="compositionally biased region" description="Low complexity" evidence="1">
    <location>
        <begin position="1528"/>
        <end position="1539"/>
    </location>
</feature>
<feature type="region of interest" description="Disordered" evidence="1">
    <location>
        <begin position="1742"/>
        <end position="1793"/>
    </location>
</feature>
<proteinExistence type="predicted"/>
<feature type="compositionally biased region" description="Basic and acidic residues" evidence="1">
    <location>
        <begin position="2000"/>
        <end position="2013"/>
    </location>
</feature>
<feature type="compositionally biased region" description="Low complexity" evidence="1">
    <location>
        <begin position="425"/>
        <end position="436"/>
    </location>
</feature>
<reference evidence="2" key="1">
    <citation type="journal article" date="2015" name="PLoS ONE">
        <title>Comprehensive Evaluation of Toxoplasma gondii VEG and Neospora caninum LIV Genomes with Tachyzoite Stage Transcriptome and Proteome Defines Novel Transcript Features.</title>
        <authorList>
            <person name="Ramaprasad A."/>
            <person name="Mourier T."/>
            <person name="Naeem R."/>
            <person name="Malas T.B."/>
            <person name="Moussa E."/>
            <person name="Panigrahi A."/>
            <person name="Vermont S.J."/>
            <person name="Otto T.D."/>
            <person name="Wastling J."/>
            <person name="Pain A."/>
        </authorList>
    </citation>
    <scope>NUCLEOTIDE SEQUENCE</scope>
    <source>
        <strain evidence="2">Liverpool</strain>
    </source>
</reference>
<feature type="region of interest" description="Disordered" evidence="1">
    <location>
        <begin position="1123"/>
        <end position="1180"/>
    </location>
</feature>
<gene>
    <name evidence="2" type="ORF">BN1204_056260</name>
</gene>
<feature type="compositionally biased region" description="Basic and acidic residues" evidence="1">
    <location>
        <begin position="1752"/>
        <end position="1766"/>
    </location>
</feature>
<organism evidence="2">
    <name type="scientific">Neospora caninum (strain Liverpool)</name>
    <dbReference type="NCBI Taxonomy" id="572307"/>
    <lineage>
        <taxon>Eukaryota</taxon>
        <taxon>Sar</taxon>
        <taxon>Alveolata</taxon>
        <taxon>Apicomplexa</taxon>
        <taxon>Conoidasida</taxon>
        <taxon>Coccidia</taxon>
        <taxon>Eucoccidiorida</taxon>
        <taxon>Eimeriorina</taxon>
        <taxon>Sarcocystidae</taxon>
        <taxon>Neospora</taxon>
    </lineage>
</organism>
<feature type="compositionally biased region" description="Basic and acidic residues" evidence="1">
    <location>
        <begin position="980"/>
        <end position="998"/>
    </location>
</feature>
<feature type="region of interest" description="Disordered" evidence="1">
    <location>
        <begin position="117"/>
        <end position="178"/>
    </location>
</feature>
<feature type="region of interest" description="Disordered" evidence="1">
    <location>
        <begin position="1971"/>
        <end position="2174"/>
    </location>
</feature>
<feature type="compositionally biased region" description="Low complexity" evidence="1">
    <location>
        <begin position="2268"/>
        <end position="2292"/>
    </location>
</feature>
<feature type="region of interest" description="Disordered" evidence="1">
    <location>
        <begin position="1434"/>
        <end position="1556"/>
    </location>
</feature>
<feature type="compositionally biased region" description="Basic and acidic residues" evidence="1">
    <location>
        <begin position="754"/>
        <end position="766"/>
    </location>
</feature>
<feature type="compositionally biased region" description="Low complexity" evidence="1">
    <location>
        <begin position="2165"/>
        <end position="2174"/>
    </location>
</feature>
<feature type="compositionally biased region" description="Basic and acidic residues" evidence="1">
    <location>
        <begin position="822"/>
        <end position="837"/>
    </location>
</feature>
<dbReference type="EMBL" id="LN714486">
    <property type="protein sequence ID" value="CEL69929.1"/>
    <property type="molecule type" value="Genomic_DNA"/>
</dbReference>
<feature type="compositionally biased region" description="Basic and acidic residues" evidence="1">
    <location>
        <begin position="930"/>
        <end position="964"/>
    </location>
</feature>
<feature type="region of interest" description="Disordered" evidence="1">
    <location>
        <begin position="404"/>
        <end position="451"/>
    </location>
</feature>
<feature type="compositionally biased region" description="Basic and acidic residues" evidence="1">
    <location>
        <begin position="1387"/>
        <end position="1408"/>
    </location>
</feature>
<feature type="region of interest" description="Disordered" evidence="1">
    <location>
        <begin position="1334"/>
        <end position="1353"/>
    </location>
</feature>